<comment type="caution">
    <text evidence="6">Lacks conserved residue(s) required for the propagation of feature annotation.</text>
</comment>
<dbReference type="InterPro" id="IPR001881">
    <property type="entry name" value="EGF-like_Ca-bd_dom"/>
</dbReference>
<feature type="domain" description="EGF-like" evidence="8">
    <location>
        <begin position="666"/>
        <end position="705"/>
    </location>
</feature>
<protein>
    <recommendedName>
        <fullName evidence="8">EGF-like domain-containing protein</fullName>
    </recommendedName>
</protein>
<dbReference type="InterPro" id="IPR018097">
    <property type="entry name" value="EGF_Ca-bd_CS"/>
</dbReference>
<keyword evidence="1 6" id="KW-0245">EGF-like domain</keyword>
<dbReference type="InterPro" id="IPR000152">
    <property type="entry name" value="EGF-type_Asp/Asn_hydroxyl_site"/>
</dbReference>
<feature type="disulfide bond" evidence="6">
    <location>
        <begin position="654"/>
        <end position="663"/>
    </location>
</feature>
<dbReference type="AlphaFoldDB" id="A0A267DWV0"/>
<feature type="domain" description="EGF-like" evidence="8">
    <location>
        <begin position="625"/>
        <end position="664"/>
    </location>
</feature>
<dbReference type="SMART" id="SM00181">
    <property type="entry name" value="EGF"/>
    <property type="match status" value="16"/>
</dbReference>
<dbReference type="PROSITE" id="PS00010">
    <property type="entry name" value="ASX_HYDROXYL"/>
    <property type="match status" value="5"/>
</dbReference>
<feature type="non-terminal residue" evidence="9">
    <location>
        <position position="1"/>
    </location>
</feature>
<dbReference type="PROSITE" id="PS01187">
    <property type="entry name" value="EGF_CA"/>
    <property type="match status" value="3"/>
</dbReference>
<accession>A0A267DWV0</accession>
<dbReference type="FunFam" id="2.10.25.10:FF:000010">
    <property type="entry name" value="Pro-epidermal growth factor"/>
    <property type="match status" value="2"/>
</dbReference>
<feature type="domain" description="EGF-like" evidence="8">
    <location>
        <begin position="418"/>
        <end position="463"/>
    </location>
</feature>
<dbReference type="STRING" id="282301.A0A267DWV0"/>
<evidence type="ECO:0000256" key="1">
    <source>
        <dbReference type="ARBA" id="ARBA00022536"/>
    </source>
</evidence>
<feature type="signal peptide" evidence="7">
    <location>
        <begin position="1"/>
        <end position="34"/>
    </location>
</feature>
<gene>
    <name evidence="9" type="ORF">BOX15_Mlig028073g2</name>
</gene>
<dbReference type="OrthoDB" id="283575at2759"/>
<dbReference type="PANTHER" id="PTHR24039">
    <property type="entry name" value="FIBRILLIN-RELATED"/>
    <property type="match status" value="1"/>
</dbReference>
<dbReference type="PROSITE" id="PS01186">
    <property type="entry name" value="EGF_2"/>
    <property type="match status" value="8"/>
</dbReference>
<dbReference type="PROSITE" id="PS00022">
    <property type="entry name" value="EGF_1"/>
    <property type="match status" value="5"/>
</dbReference>
<evidence type="ECO:0000256" key="4">
    <source>
        <dbReference type="ARBA" id="ARBA00023157"/>
    </source>
</evidence>
<dbReference type="PANTHER" id="PTHR24039:SF48">
    <property type="entry name" value="FIBRILLIN-2 ISOFORM X1-RELATED"/>
    <property type="match status" value="1"/>
</dbReference>
<dbReference type="Gene3D" id="2.10.25.10">
    <property type="entry name" value="Laminin"/>
    <property type="match status" value="12"/>
</dbReference>
<dbReference type="SUPFAM" id="SSF57196">
    <property type="entry name" value="EGF/Laminin"/>
    <property type="match status" value="3"/>
</dbReference>
<evidence type="ECO:0000256" key="3">
    <source>
        <dbReference type="ARBA" id="ARBA00022737"/>
    </source>
</evidence>
<dbReference type="InterPro" id="IPR049883">
    <property type="entry name" value="NOTCH1_EGF-like"/>
</dbReference>
<evidence type="ECO:0000256" key="7">
    <source>
        <dbReference type="SAM" id="SignalP"/>
    </source>
</evidence>
<evidence type="ECO:0000256" key="2">
    <source>
        <dbReference type="ARBA" id="ARBA00022729"/>
    </source>
</evidence>
<keyword evidence="2 7" id="KW-0732">Signal</keyword>
<name>A0A267DWV0_9PLAT</name>
<dbReference type="InterPro" id="IPR009030">
    <property type="entry name" value="Growth_fac_rcpt_cys_sf"/>
</dbReference>
<dbReference type="Pfam" id="PF07645">
    <property type="entry name" value="EGF_CA"/>
    <property type="match status" value="6"/>
</dbReference>
<feature type="domain" description="EGF-like" evidence="8">
    <location>
        <begin position="825"/>
        <end position="864"/>
    </location>
</feature>
<dbReference type="Pfam" id="PF12661">
    <property type="entry name" value="hEGF"/>
    <property type="match status" value="3"/>
</dbReference>
<feature type="disulfide bond" evidence="6">
    <location>
        <begin position="729"/>
        <end position="738"/>
    </location>
</feature>
<keyword evidence="3" id="KW-0677">Repeat</keyword>
<feature type="domain" description="EGF-like" evidence="8">
    <location>
        <begin position="221"/>
        <end position="252"/>
    </location>
</feature>
<feature type="domain" description="EGF-like" evidence="8">
    <location>
        <begin position="342"/>
        <end position="384"/>
    </location>
</feature>
<feature type="disulfide bond" evidence="6">
    <location>
        <begin position="712"/>
        <end position="722"/>
    </location>
</feature>
<dbReference type="GO" id="GO:0005509">
    <property type="term" value="F:calcium ion binding"/>
    <property type="evidence" value="ECO:0007669"/>
    <property type="project" value="InterPro"/>
</dbReference>
<evidence type="ECO:0000259" key="8">
    <source>
        <dbReference type="PROSITE" id="PS50026"/>
    </source>
</evidence>
<feature type="domain" description="EGF-like" evidence="8">
    <location>
        <begin position="541"/>
        <end position="577"/>
    </location>
</feature>
<dbReference type="EMBL" id="NIVC01003143">
    <property type="protein sequence ID" value="PAA53059.1"/>
    <property type="molecule type" value="Genomic_DNA"/>
</dbReference>
<feature type="disulfide bond" evidence="6">
    <location>
        <begin position="829"/>
        <end position="839"/>
    </location>
</feature>
<feature type="chain" id="PRO_5012650467" description="EGF-like domain-containing protein" evidence="7">
    <location>
        <begin position="35"/>
        <end position="889"/>
    </location>
</feature>
<feature type="disulfide bond" evidence="6">
    <location>
        <begin position="225"/>
        <end position="235"/>
    </location>
</feature>
<proteinExistence type="predicted"/>
<reference evidence="9 10" key="1">
    <citation type="submission" date="2017-06" db="EMBL/GenBank/DDBJ databases">
        <title>A platform for efficient transgenesis in Macrostomum lignano, a flatworm model organism for stem cell research.</title>
        <authorList>
            <person name="Berezikov E."/>
        </authorList>
    </citation>
    <scope>NUCLEOTIDE SEQUENCE [LARGE SCALE GENOMIC DNA]</scope>
    <source>
        <strain evidence="9">DV1</strain>
        <tissue evidence="9">Whole organism</tissue>
    </source>
</reference>
<keyword evidence="4 6" id="KW-1015">Disulfide bond</keyword>
<feature type="domain" description="EGF-like" evidence="8">
    <location>
        <begin position="498"/>
        <end position="538"/>
    </location>
</feature>
<feature type="disulfide bond" evidence="6">
    <location>
        <begin position="242"/>
        <end position="251"/>
    </location>
</feature>
<dbReference type="PROSITE" id="PS50026">
    <property type="entry name" value="EGF_3"/>
    <property type="match status" value="10"/>
</dbReference>
<organism evidence="9 10">
    <name type="scientific">Macrostomum lignano</name>
    <dbReference type="NCBI Taxonomy" id="282301"/>
    <lineage>
        <taxon>Eukaryota</taxon>
        <taxon>Metazoa</taxon>
        <taxon>Spiralia</taxon>
        <taxon>Lophotrochozoa</taxon>
        <taxon>Platyhelminthes</taxon>
        <taxon>Rhabditophora</taxon>
        <taxon>Macrostomorpha</taxon>
        <taxon>Macrostomida</taxon>
        <taxon>Macrostomidae</taxon>
        <taxon>Macrostomum</taxon>
    </lineage>
</organism>
<evidence type="ECO:0000256" key="5">
    <source>
        <dbReference type="ARBA" id="ARBA00023180"/>
    </source>
</evidence>
<feature type="disulfide bond" evidence="6">
    <location>
        <begin position="567"/>
        <end position="576"/>
    </location>
</feature>
<dbReference type="InterPro" id="IPR013032">
    <property type="entry name" value="EGF-like_CS"/>
</dbReference>
<dbReference type="Proteomes" id="UP000215902">
    <property type="component" value="Unassembled WGS sequence"/>
</dbReference>
<dbReference type="InterPro" id="IPR000742">
    <property type="entry name" value="EGF"/>
</dbReference>
<feature type="disulfide bond" evidence="6">
    <location>
        <begin position="791"/>
        <end position="801"/>
    </location>
</feature>
<feature type="domain" description="EGF-like" evidence="8">
    <location>
        <begin position="787"/>
        <end position="823"/>
    </location>
</feature>
<feature type="disulfide bond" evidence="6">
    <location>
        <begin position="813"/>
        <end position="822"/>
    </location>
</feature>
<dbReference type="SMART" id="SM00179">
    <property type="entry name" value="EGF_CA"/>
    <property type="match status" value="6"/>
</dbReference>
<dbReference type="CDD" id="cd00054">
    <property type="entry name" value="EGF_CA"/>
    <property type="match status" value="3"/>
</dbReference>
<dbReference type="SUPFAM" id="SSF57184">
    <property type="entry name" value="Growth factor receptor domain"/>
    <property type="match status" value="2"/>
</dbReference>
<evidence type="ECO:0000313" key="10">
    <source>
        <dbReference type="Proteomes" id="UP000215902"/>
    </source>
</evidence>
<evidence type="ECO:0000256" key="6">
    <source>
        <dbReference type="PROSITE-ProRule" id="PRU00076"/>
    </source>
</evidence>
<feature type="domain" description="EGF-like" evidence="8">
    <location>
        <begin position="708"/>
        <end position="739"/>
    </location>
</feature>
<dbReference type="Pfam" id="PF23106">
    <property type="entry name" value="EGF_Teneurin"/>
    <property type="match status" value="1"/>
</dbReference>
<feature type="disulfide bond" evidence="6">
    <location>
        <begin position="635"/>
        <end position="652"/>
    </location>
</feature>
<keyword evidence="5" id="KW-0325">Glycoprotein</keyword>
<sequence length="889" mass="93918">KRRPRRKCAMPLRRLPQLALCLTCLSCLILDSHAADPAASADSLEPPRWSVGLEAAPEDRGLWRRLAEIYNRRTAADRDEVEVEAGESPTVGTADPVLLRRQEAALIPRDGATIVDADSIPPNYFEVSEAAAAAAAAAAATTSTPAPGYFNGEPPDKNLGIGSEVPASVDPAEAMAACQPPWCYPAKCTSSNPNCPPIVCPPGTEAKLRPDGSGVYQCVATTPPCVPACKNGGVCTKSRCVCPVGFTGDYCESVNKRQCRLLTGRICDYGCRQVGTEYRCLCPPWISAPPGGFGPGSNLTCVPADPNGAPDEPCRAPCLNGVCRGGACVCRPGWRGDDCGRDVDECADEWLNRCMYRCANTIGSFRCECPPGYRLSPLDGTSCEPLVCPPDCGPPGGRCVDGRCACQPGWTGDSCRRDVDECASNHADGRPRCGSALCVNSPGSFRCRCPPGQRLGSDGRSCAPSNSCEPACRPDTGACVNGSCACRSGWSGPDCASDTDECALGFHACRHGCANTPGSFRCLCPPGYRLAADGRNCRPDDPRACSDRLRPCQNGGACDSGSRRCRCPPGFYGDFCQKAAPTTTTTSTTTTSAAPTTVRPGEECRPPCQHGRCIRGGCVCDSGFEGAACQIRFRCTGSADCSRGWCGADGRCVCLAGWRGLRCDMDFNECDLSPAPCEHSCHNLPGTFRCTCDPGFNVGTNGSCVWAGDPSCPRGCRNGGRCRSGRCRCAPGYRGPTCSADVDECAMERSVHGCEFACYNTRGSWECRCPPGYTRLSDRRTCRLSPPDSRCQPPCLNGGVCRLAASGIGNCACQRGFAGPDCGSDVDECALYRPCQHQCVNTVGSYTCRCPAGQLLRFDGVRCITPEEAAGRPDLLYRGTGVKGPTVAP</sequence>
<evidence type="ECO:0000313" key="9">
    <source>
        <dbReference type="EMBL" id="PAA53059.1"/>
    </source>
</evidence>
<comment type="caution">
    <text evidence="9">The sequence shown here is derived from an EMBL/GenBank/DDBJ whole genome shotgun (WGS) entry which is preliminary data.</text>
</comment>
<keyword evidence="10" id="KW-1185">Reference proteome</keyword>